<dbReference type="VEuPathDB" id="VectorBase:ADAC009579"/>
<dbReference type="InterPro" id="IPR036236">
    <property type="entry name" value="Znf_C2H2_sf"/>
</dbReference>
<dbReference type="SMART" id="SM00868">
    <property type="entry name" value="zf-AD"/>
    <property type="match status" value="1"/>
</dbReference>
<evidence type="ECO:0000256" key="2">
    <source>
        <dbReference type="ARBA" id="ARBA00006991"/>
    </source>
</evidence>
<evidence type="ECO:0000256" key="3">
    <source>
        <dbReference type="ARBA" id="ARBA00022723"/>
    </source>
</evidence>
<dbReference type="FunFam" id="3.30.160.60:FF:000006">
    <property type="entry name" value="Zinc finger protein 184 (Kruppel-like)"/>
    <property type="match status" value="1"/>
</dbReference>
<keyword evidence="8" id="KW-0238">DNA-binding</keyword>
<reference evidence="15" key="4">
    <citation type="submission" date="2015-06" db="UniProtKB">
        <authorList>
            <consortium name="EnsemblMetazoa"/>
        </authorList>
    </citation>
    <scope>IDENTIFICATION</scope>
</reference>
<dbReference type="VEuPathDB" id="VectorBase:ADAR2_000654"/>
<evidence type="ECO:0000256" key="10">
    <source>
        <dbReference type="ARBA" id="ARBA00023242"/>
    </source>
</evidence>
<evidence type="ECO:0000313" key="14">
    <source>
        <dbReference type="EMBL" id="ETN58835.1"/>
    </source>
</evidence>
<dbReference type="PANTHER" id="PTHR23235">
    <property type="entry name" value="KRUEPPEL-LIKE TRANSCRIPTION FACTOR"/>
    <property type="match status" value="1"/>
</dbReference>
<dbReference type="HOGENOM" id="CLU_002678_94_1_1"/>
<feature type="domain" description="C2H2-type" evidence="13">
    <location>
        <begin position="242"/>
        <end position="271"/>
    </location>
</feature>
<dbReference type="FunFam" id="3.30.160.60:FF:002343">
    <property type="entry name" value="Zinc finger protein 33A"/>
    <property type="match status" value="1"/>
</dbReference>
<dbReference type="FunFam" id="3.30.160.60:FF:000870">
    <property type="entry name" value="zinc finger protein 197 isoform X1"/>
    <property type="match status" value="1"/>
</dbReference>
<dbReference type="EMBL" id="ADMH02002112">
    <property type="protein sequence ID" value="ETN58835.1"/>
    <property type="molecule type" value="Genomic_DNA"/>
</dbReference>
<keyword evidence="6" id="KW-0862">Zinc</keyword>
<reference evidence="14 16" key="1">
    <citation type="journal article" date="2010" name="BMC Genomics">
        <title>Combination of measures distinguishes pre-miRNAs from other stem-loops in the genome of the newly sequenced Anopheles darlingi.</title>
        <authorList>
            <person name="Mendes N.D."/>
            <person name="Freitas A.T."/>
            <person name="Vasconcelos A.T."/>
            <person name="Sagot M.F."/>
        </authorList>
    </citation>
    <scope>NUCLEOTIDE SEQUENCE</scope>
</reference>
<evidence type="ECO:0000256" key="5">
    <source>
        <dbReference type="ARBA" id="ARBA00022771"/>
    </source>
</evidence>
<feature type="domain" description="C2H2-type" evidence="13">
    <location>
        <begin position="384"/>
        <end position="411"/>
    </location>
</feature>
<comment type="similarity">
    <text evidence="2">Belongs to the krueppel C2H2-type zinc-finger protein family.</text>
</comment>
<dbReference type="EnsemblMetazoa" id="ADAC009579-RA">
    <property type="protein sequence ID" value="ADAC009579-PA"/>
    <property type="gene ID" value="ADAC009579"/>
</dbReference>
<dbReference type="PROSITE" id="PS00028">
    <property type="entry name" value="ZINC_FINGER_C2H2_1"/>
    <property type="match status" value="7"/>
</dbReference>
<dbReference type="GO" id="GO:0003677">
    <property type="term" value="F:DNA binding"/>
    <property type="evidence" value="ECO:0007669"/>
    <property type="project" value="UniProtKB-KW"/>
</dbReference>
<reference evidence="14" key="2">
    <citation type="submission" date="2010-05" db="EMBL/GenBank/DDBJ databases">
        <authorList>
            <person name="Almeida L.G."/>
            <person name="Nicolas M.F."/>
            <person name="Souza R.C."/>
            <person name="Vasconcelos A.T.R."/>
        </authorList>
    </citation>
    <scope>NUCLEOTIDE SEQUENCE</scope>
</reference>
<dbReference type="Pfam" id="PF00096">
    <property type="entry name" value="zf-C2H2"/>
    <property type="match status" value="5"/>
</dbReference>
<dbReference type="eggNOG" id="KOG1721">
    <property type="taxonomic scope" value="Eukaryota"/>
</dbReference>
<feature type="region of interest" description="Disordered" evidence="12">
    <location>
        <begin position="138"/>
        <end position="173"/>
    </location>
</feature>
<feature type="compositionally biased region" description="Basic and acidic residues" evidence="12">
    <location>
        <begin position="141"/>
        <end position="158"/>
    </location>
</feature>
<dbReference type="SMART" id="SM00355">
    <property type="entry name" value="ZnF_C2H2"/>
    <property type="match status" value="7"/>
</dbReference>
<comment type="subcellular location">
    <subcellularLocation>
        <location evidence="1">Nucleus</location>
    </subcellularLocation>
</comment>
<dbReference type="InterPro" id="IPR013087">
    <property type="entry name" value="Znf_C2H2_type"/>
</dbReference>
<reference evidence="14" key="3">
    <citation type="journal article" date="2013" name="Nucleic Acids Res.">
        <title>The genome of Anopheles darlingi, the main neotropical malaria vector.</title>
        <authorList>
            <person name="Marinotti O."/>
            <person name="Cerqueira G.C."/>
            <person name="de Almeida L.G."/>
            <person name="Ferro M.I."/>
            <person name="Loreto E.L."/>
            <person name="Zaha A."/>
            <person name="Teixeira S.M."/>
            <person name="Wespiser A.R."/>
            <person name="Almeida E Silva A."/>
            <person name="Schlindwein A.D."/>
            <person name="Pacheco A.C."/>
            <person name="Silva A.L."/>
            <person name="Graveley B.R."/>
            <person name="Walenz B.P."/>
            <person name="Lima Bde A."/>
            <person name="Ribeiro C.A."/>
            <person name="Nunes-Silva C.G."/>
            <person name="de Carvalho C.R."/>
            <person name="Soares C.M."/>
            <person name="de Menezes C.B."/>
            <person name="Matiolli C."/>
            <person name="Caffrey D."/>
            <person name="Araujo D.A."/>
            <person name="de Oliveira D.M."/>
            <person name="Golenbock D."/>
            <person name="Grisard E.C."/>
            <person name="Fantinatti-Garboggini F."/>
            <person name="de Carvalho F.M."/>
            <person name="Barcellos F.G."/>
            <person name="Prosdocimi F."/>
            <person name="May G."/>
            <person name="Azevedo Junior G.M."/>
            <person name="Guimaraes G.M."/>
            <person name="Goldman G.H."/>
            <person name="Padilha I.Q."/>
            <person name="Batista Jda S."/>
            <person name="Ferro J.A."/>
            <person name="Ribeiro J.M."/>
            <person name="Fietto J.L."/>
            <person name="Dabbas K.M."/>
            <person name="Cerdeira L."/>
            <person name="Agnez-Lima L.F."/>
            <person name="Brocchi M."/>
            <person name="de Carvalho M.O."/>
            <person name="Teixeira Mde M."/>
            <person name="Diniz Maia Mde M."/>
            <person name="Goldman M.H."/>
            <person name="Cruz Schneider M.P."/>
            <person name="Felipe M.S."/>
            <person name="Hungria M."/>
            <person name="Nicolas M.F."/>
            <person name="Pereira M."/>
            <person name="Montes M.A."/>
            <person name="Cantao M.E."/>
            <person name="Vincentz M."/>
            <person name="Rafael M.S."/>
            <person name="Silverman N."/>
            <person name="Stoco P.H."/>
            <person name="Souza R.C."/>
            <person name="Vicentini R."/>
            <person name="Gazzinelli R.T."/>
            <person name="Neves Rde O."/>
            <person name="Silva R."/>
            <person name="Astolfi-Filho S."/>
            <person name="Maciel T.E."/>
            <person name="Urmenyi T.P."/>
            <person name="Tadei W.P."/>
            <person name="Camargo E.P."/>
            <person name="de Vasconcelos A.T."/>
        </authorList>
    </citation>
    <scope>NUCLEOTIDE SEQUENCE</scope>
</reference>
<keyword evidence="10" id="KW-0539">Nucleus</keyword>
<proteinExistence type="inferred from homology"/>
<dbReference type="FunFam" id="3.30.160.60:FF:001049">
    <property type="entry name" value="zinc finger protein 319"/>
    <property type="match status" value="1"/>
</dbReference>
<dbReference type="Gene3D" id="3.30.160.60">
    <property type="entry name" value="Classic Zinc Finger"/>
    <property type="match status" value="6"/>
</dbReference>
<keyword evidence="3" id="KW-0479">Metal-binding</keyword>
<keyword evidence="4" id="KW-0677">Repeat</keyword>
<feature type="domain" description="C2H2-type" evidence="13">
    <location>
        <begin position="356"/>
        <end position="383"/>
    </location>
</feature>
<dbReference type="Pfam" id="PF07776">
    <property type="entry name" value="zf-AD"/>
    <property type="match status" value="1"/>
</dbReference>
<feature type="domain" description="C2H2-type" evidence="13">
    <location>
        <begin position="213"/>
        <end position="240"/>
    </location>
</feature>
<evidence type="ECO:0000256" key="8">
    <source>
        <dbReference type="ARBA" id="ARBA00023125"/>
    </source>
</evidence>
<dbReference type="Proteomes" id="UP000000673">
    <property type="component" value="Unassembled WGS sequence"/>
</dbReference>
<keyword evidence="5 11" id="KW-0863">Zinc-finger</keyword>
<evidence type="ECO:0000256" key="4">
    <source>
        <dbReference type="ARBA" id="ARBA00022737"/>
    </source>
</evidence>
<keyword evidence="16" id="KW-1185">Reference proteome</keyword>
<dbReference type="AlphaFoldDB" id="W5J7I7"/>
<dbReference type="GO" id="GO:0006355">
    <property type="term" value="P:regulation of DNA-templated transcription"/>
    <property type="evidence" value="ECO:0007669"/>
    <property type="project" value="UniProtKB-ARBA"/>
</dbReference>
<feature type="domain" description="C2H2-type" evidence="13">
    <location>
        <begin position="328"/>
        <end position="355"/>
    </location>
</feature>
<feature type="domain" description="C2H2-type" evidence="13">
    <location>
        <begin position="272"/>
        <end position="299"/>
    </location>
</feature>
<dbReference type="FunCoup" id="W5J7I7">
    <property type="interactions" value="732"/>
</dbReference>
<evidence type="ECO:0000256" key="11">
    <source>
        <dbReference type="PROSITE-ProRule" id="PRU00042"/>
    </source>
</evidence>
<dbReference type="InterPro" id="IPR012934">
    <property type="entry name" value="Znf_AD"/>
</dbReference>
<evidence type="ECO:0000256" key="6">
    <source>
        <dbReference type="ARBA" id="ARBA00022833"/>
    </source>
</evidence>
<keyword evidence="7" id="KW-0805">Transcription regulation</keyword>
<dbReference type="SUPFAM" id="SSF57667">
    <property type="entry name" value="beta-beta-alpha zinc fingers"/>
    <property type="match status" value="4"/>
</dbReference>
<organism evidence="14">
    <name type="scientific">Anopheles darlingi</name>
    <name type="common">Mosquito</name>
    <dbReference type="NCBI Taxonomy" id="43151"/>
    <lineage>
        <taxon>Eukaryota</taxon>
        <taxon>Metazoa</taxon>
        <taxon>Ecdysozoa</taxon>
        <taxon>Arthropoda</taxon>
        <taxon>Hexapoda</taxon>
        <taxon>Insecta</taxon>
        <taxon>Pterygota</taxon>
        <taxon>Neoptera</taxon>
        <taxon>Endopterygota</taxon>
        <taxon>Diptera</taxon>
        <taxon>Nematocera</taxon>
        <taxon>Culicoidea</taxon>
        <taxon>Culicidae</taxon>
        <taxon>Anophelinae</taxon>
        <taxon>Anopheles</taxon>
    </lineage>
</organism>
<gene>
    <name evidence="14" type="ORF">AND_009579</name>
</gene>
<dbReference type="GO" id="GO:0005634">
    <property type="term" value="C:nucleus"/>
    <property type="evidence" value="ECO:0007669"/>
    <property type="project" value="UniProtKB-SubCell"/>
</dbReference>
<accession>W5J7I7</accession>
<dbReference type="PROSITE" id="PS50157">
    <property type="entry name" value="ZINC_FINGER_C2H2_2"/>
    <property type="match status" value="7"/>
</dbReference>
<evidence type="ECO:0000256" key="1">
    <source>
        <dbReference type="ARBA" id="ARBA00004123"/>
    </source>
</evidence>
<dbReference type="STRING" id="43151.W5J7I7"/>
<sequence>MLRKCISCHTQANGMIGIYQHPNGLDIMFHTVTGVQVETEDHLCVPCYEEMKAAYRFKEQCIQNNAQRLTAKSANNSTLSAVGDTGPSLDVCIVNEPLRTTEQINGNPRQENIRQLKEEAHLNAIELSVEEFIIHGTQQNVREDETEKVKEYANESTKEQPPSQDELTSDSMEERIPTTRATRKANASPSKSGASKELSLAKKSYNLPQLHSLMCEYCFKVFTELAEKIEHSGTHQSEAKPYKCFHDGCSGSFKDRKGLRSHVRVHAPVKRHVCSQCPMRFHTNYNLAAHERTHNGQKPFVCPKCHKGFAEAGNLKSHIRFHTDERPYLCTVCDKSFRTHYSRTVHTRSHSNDRPYVCEECGKGFITNGKLTIHRRTHTQERPYKCGSCESRYVDSSALRKHQRKVHGGNV</sequence>
<feature type="region of interest" description="Disordered" evidence="12">
    <location>
        <begin position="178"/>
        <end position="197"/>
    </location>
</feature>
<evidence type="ECO:0000256" key="7">
    <source>
        <dbReference type="ARBA" id="ARBA00023015"/>
    </source>
</evidence>
<keyword evidence="9" id="KW-0804">Transcription</keyword>
<protein>
    <recommendedName>
        <fullName evidence="13">C2H2-type domain-containing protein</fullName>
    </recommendedName>
</protein>
<feature type="compositionally biased region" description="Polar residues" evidence="12">
    <location>
        <begin position="159"/>
        <end position="170"/>
    </location>
</feature>
<evidence type="ECO:0000256" key="12">
    <source>
        <dbReference type="SAM" id="MobiDB-lite"/>
    </source>
</evidence>
<dbReference type="OMA" id="HEDHLCI"/>
<name>W5J7I7_ANODA</name>
<dbReference type="GO" id="GO:0008270">
    <property type="term" value="F:zinc ion binding"/>
    <property type="evidence" value="ECO:0007669"/>
    <property type="project" value="UniProtKB-KW"/>
</dbReference>
<evidence type="ECO:0000259" key="13">
    <source>
        <dbReference type="PROSITE" id="PS50157"/>
    </source>
</evidence>
<evidence type="ECO:0000313" key="16">
    <source>
        <dbReference type="Proteomes" id="UP000000673"/>
    </source>
</evidence>
<feature type="domain" description="C2H2-type" evidence="13">
    <location>
        <begin position="300"/>
        <end position="327"/>
    </location>
</feature>
<evidence type="ECO:0000313" key="15">
    <source>
        <dbReference type="EnsemblMetazoa" id="ADAC009579-PA"/>
    </source>
</evidence>
<evidence type="ECO:0000256" key="9">
    <source>
        <dbReference type="ARBA" id="ARBA00023163"/>
    </source>
</evidence>